<protein>
    <submittedName>
        <fullName evidence="2">Toll/interleukin-1 receptor domain-containing protein</fullName>
    </submittedName>
</protein>
<dbReference type="InterPro" id="IPR035897">
    <property type="entry name" value="Toll_tir_struct_dom_sf"/>
</dbReference>
<accession>A0ABV8UPF7</accession>
<name>A0ABV8UPF7_9PROT</name>
<comment type="caution">
    <text evidence="2">The sequence shown here is derived from an EMBL/GenBank/DDBJ whole genome shotgun (WGS) entry which is preliminary data.</text>
</comment>
<proteinExistence type="predicted"/>
<dbReference type="InterPro" id="IPR000157">
    <property type="entry name" value="TIR_dom"/>
</dbReference>
<evidence type="ECO:0000313" key="2">
    <source>
        <dbReference type="EMBL" id="MFC4352646.1"/>
    </source>
</evidence>
<evidence type="ECO:0000313" key="3">
    <source>
        <dbReference type="Proteomes" id="UP001595799"/>
    </source>
</evidence>
<keyword evidence="2" id="KW-0675">Receptor</keyword>
<dbReference type="Pfam" id="PF13676">
    <property type="entry name" value="TIR_2"/>
    <property type="match status" value="1"/>
</dbReference>
<dbReference type="PROSITE" id="PS50104">
    <property type="entry name" value="TIR"/>
    <property type="match status" value="1"/>
</dbReference>
<dbReference type="Gene3D" id="3.40.50.10140">
    <property type="entry name" value="Toll/interleukin-1 receptor homology (TIR) domain"/>
    <property type="match status" value="1"/>
</dbReference>
<dbReference type="RefSeq" id="WP_382423000.1">
    <property type="nucleotide sequence ID" value="NZ_JBHSCW010000007.1"/>
</dbReference>
<dbReference type="SUPFAM" id="SSF52200">
    <property type="entry name" value="Toll/Interleukin receptor TIR domain"/>
    <property type="match status" value="1"/>
</dbReference>
<feature type="domain" description="TIR" evidence="1">
    <location>
        <begin position="7"/>
        <end position="173"/>
    </location>
</feature>
<keyword evidence="3" id="KW-1185">Reference proteome</keyword>
<dbReference type="EMBL" id="JBHSCW010000007">
    <property type="protein sequence ID" value="MFC4352646.1"/>
    <property type="molecule type" value="Genomic_DNA"/>
</dbReference>
<gene>
    <name evidence="2" type="ORF">ACFOW6_13930</name>
</gene>
<dbReference type="SMART" id="SM00255">
    <property type="entry name" value="TIR"/>
    <property type="match status" value="1"/>
</dbReference>
<reference evidence="3" key="1">
    <citation type="journal article" date="2019" name="Int. J. Syst. Evol. Microbiol.">
        <title>The Global Catalogue of Microorganisms (GCM) 10K type strain sequencing project: providing services to taxonomists for standard genome sequencing and annotation.</title>
        <authorList>
            <consortium name="The Broad Institute Genomics Platform"/>
            <consortium name="The Broad Institute Genome Sequencing Center for Infectious Disease"/>
            <person name="Wu L."/>
            <person name="Ma J."/>
        </authorList>
    </citation>
    <scope>NUCLEOTIDE SEQUENCE [LARGE SCALE GENOMIC DNA]</scope>
    <source>
        <strain evidence="3">CECT 8472</strain>
    </source>
</reference>
<evidence type="ECO:0000259" key="1">
    <source>
        <dbReference type="PROSITE" id="PS50104"/>
    </source>
</evidence>
<sequence length="492" mass="55199">MAYVSEFDFDLFVSYARIDDEADFPSDTNWVTTFVAYLTTALRKRLGGTEELKVFFDRSEMKSNNELSELKRAAQTSALFLCVCSRSYSARSWTREELAAFSIQPDSSKRIFAIEIMPLDQGDRYPDVLEDRHREPFFTRTDKMGGTIVPIKQSDPRFGHLIHDLAEDIRNQLYAMRAVRDVKALTASLELKRGTINGARKASSRGQVVFLGQATDDLAFQSDQLRRYLEQYGHTLKPETDLRQDTLGFEEDTGLGLEEATLFVQLLGPYAGRSPADMVGSYAKCQYDIATSRGVPTVRWRSPDLDMEAIADPDHKEALTGEGIIVSGFESFKAEVNDRLAKLSSKAEPVHAETEPDGSLPVIFINADLSDLDYARKVRDEFARNGFLASIPLDRGEETDLQSYLRENLIECDGLVMIYGNTSPIWATRNLRHFNKLRSKRQVPPRLVAVLVGPPDGKASDLGVSMPGLRVMGSTEAWQENTIEELIEAFSS</sequence>
<organism evidence="2 3">
    <name type="scientific">Fodinicurvata halophila</name>
    <dbReference type="NCBI Taxonomy" id="1419723"/>
    <lineage>
        <taxon>Bacteria</taxon>
        <taxon>Pseudomonadati</taxon>
        <taxon>Pseudomonadota</taxon>
        <taxon>Alphaproteobacteria</taxon>
        <taxon>Rhodospirillales</taxon>
        <taxon>Rhodovibrionaceae</taxon>
        <taxon>Fodinicurvata</taxon>
    </lineage>
</organism>
<dbReference type="Proteomes" id="UP001595799">
    <property type="component" value="Unassembled WGS sequence"/>
</dbReference>